<keyword evidence="1" id="KW-0143">Chaperone</keyword>
<dbReference type="GO" id="GO:0051087">
    <property type="term" value="F:protein-folding chaperone binding"/>
    <property type="evidence" value="ECO:0007669"/>
    <property type="project" value="TreeGrafter"/>
</dbReference>
<evidence type="ECO:0000256" key="3">
    <source>
        <dbReference type="SAM" id="MobiDB-lite"/>
    </source>
</evidence>
<evidence type="ECO:0000313" key="5">
    <source>
        <dbReference type="EMBL" id="KAF2438283.1"/>
    </source>
</evidence>
<dbReference type="Gene3D" id="1.10.287.110">
    <property type="entry name" value="DnaJ domain"/>
    <property type="match status" value="1"/>
</dbReference>
<dbReference type="PROSITE" id="PS00636">
    <property type="entry name" value="DNAJ_1"/>
    <property type="match status" value="1"/>
</dbReference>
<dbReference type="InterPro" id="IPR051948">
    <property type="entry name" value="Hsp70_co-chaperone_J-domain"/>
</dbReference>
<dbReference type="Proteomes" id="UP000799764">
    <property type="component" value="Unassembled WGS sequence"/>
</dbReference>
<gene>
    <name evidence="5" type="ORF">P171DRAFT_437332</name>
</gene>
<feature type="region of interest" description="Disordered" evidence="3">
    <location>
        <begin position="769"/>
        <end position="790"/>
    </location>
</feature>
<dbReference type="SMART" id="SM00271">
    <property type="entry name" value="DnaJ"/>
    <property type="match status" value="1"/>
</dbReference>
<dbReference type="Pfam" id="PF00226">
    <property type="entry name" value="DnaJ"/>
    <property type="match status" value="1"/>
</dbReference>
<name>A0A9P4P7I3_9PLEO</name>
<feature type="compositionally biased region" description="Basic and acidic residues" evidence="3">
    <location>
        <begin position="68"/>
        <end position="83"/>
    </location>
</feature>
<protein>
    <recommendedName>
        <fullName evidence="4">J domain-containing protein</fullName>
    </recommendedName>
</protein>
<feature type="compositionally biased region" description="Polar residues" evidence="3">
    <location>
        <begin position="809"/>
        <end position="841"/>
    </location>
</feature>
<dbReference type="GO" id="GO:0036503">
    <property type="term" value="P:ERAD pathway"/>
    <property type="evidence" value="ECO:0007669"/>
    <property type="project" value="TreeGrafter"/>
</dbReference>
<evidence type="ECO:0000256" key="1">
    <source>
        <dbReference type="ARBA" id="ARBA00023186"/>
    </source>
</evidence>
<dbReference type="CDD" id="cd06257">
    <property type="entry name" value="DnaJ"/>
    <property type="match status" value="1"/>
</dbReference>
<organism evidence="5 6">
    <name type="scientific">Karstenula rhodostoma CBS 690.94</name>
    <dbReference type="NCBI Taxonomy" id="1392251"/>
    <lineage>
        <taxon>Eukaryota</taxon>
        <taxon>Fungi</taxon>
        <taxon>Dikarya</taxon>
        <taxon>Ascomycota</taxon>
        <taxon>Pezizomycotina</taxon>
        <taxon>Dothideomycetes</taxon>
        <taxon>Pleosporomycetidae</taxon>
        <taxon>Pleosporales</taxon>
        <taxon>Massarineae</taxon>
        <taxon>Didymosphaeriaceae</taxon>
        <taxon>Karstenula</taxon>
    </lineage>
</organism>
<evidence type="ECO:0000256" key="2">
    <source>
        <dbReference type="SAM" id="Coils"/>
    </source>
</evidence>
<dbReference type="InterPro" id="IPR018253">
    <property type="entry name" value="DnaJ_domain_CS"/>
</dbReference>
<dbReference type="PANTHER" id="PTHR44360:SF1">
    <property type="entry name" value="DNAJ HOMOLOG SUBFAMILY B MEMBER 9"/>
    <property type="match status" value="1"/>
</dbReference>
<feature type="region of interest" description="Disordered" evidence="3">
    <location>
        <begin position="805"/>
        <end position="848"/>
    </location>
</feature>
<feature type="compositionally biased region" description="Basic and acidic residues" evidence="3">
    <location>
        <begin position="225"/>
        <end position="247"/>
    </location>
</feature>
<keyword evidence="2" id="KW-0175">Coiled coil</keyword>
<feature type="compositionally biased region" description="Basic and acidic residues" evidence="3">
    <location>
        <begin position="182"/>
        <end position="201"/>
    </location>
</feature>
<feature type="domain" description="J" evidence="4">
    <location>
        <begin position="16"/>
        <end position="77"/>
    </location>
</feature>
<comment type="caution">
    <text evidence="5">The sequence shown here is derived from an EMBL/GenBank/DDBJ whole genome shotgun (WGS) entry which is preliminary data.</text>
</comment>
<dbReference type="GO" id="GO:0005783">
    <property type="term" value="C:endoplasmic reticulum"/>
    <property type="evidence" value="ECO:0007669"/>
    <property type="project" value="TreeGrafter"/>
</dbReference>
<dbReference type="InterPro" id="IPR001623">
    <property type="entry name" value="DnaJ_domain"/>
</dbReference>
<dbReference type="SUPFAM" id="SSF46565">
    <property type="entry name" value="Chaperone J-domain"/>
    <property type="match status" value="1"/>
</dbReference>
<dbReference type="OrthoDB" id="3801262at2759"/>
<dbReference type="PANTHER" id="PTHR44360">
    <property type="entry name" value="DNAJ HOMOLOG SUBFAMILY B MEMBER 9"/>
    <property type="match status" value="1"/>
</dbReference>
<feature type="region of interest" description="Disordered" evidence="3">
    <location>
        <begin position="262"/>
        <end position="510"/>
    </location>
</feature>
<keyword evidence="6" id="KW-1185">Reference proteome</keyword>
<feature type="compositionally biased region" description="Basic and acidic residues" evidence="3">
    <location>
        <begin position="271"/>
        <end position="492"/>
    </location>
</feature>
<feature type="region of interest" description="Disordered" evidence="3">
    <location>
        <begin position="120"/>
        <end position="139"/>
    </location>
</feature>
<feature type="coiled-coil region" evidence="2">
    <location>
        <begin position="532"/>
        <end position="598"/>
    </location>
</feature>
<dbReference type="EMBL" id="MU001513">
    <property type="protein sequence ID" value="KAF2438283.1"/>
    <property type="molecule type" value="Genomic_DNA"/>
</dbReference>
<accession>A0A9P4P7I3</accession>
<dbReference type="PRINTS" id="PR00625">
    <property type="entry name" value="JDOMAIN"/>
</dbReference>
<feature type="region of interest" description="Disordered" evidence="3">
    <location>
        <begin position="182"/>
        <end position="247"/>
    </location>
</feature>
<dbReference type="InterPro" id="IPR036869">
    <property type="entry name" value="J_dom_sf"/>
</dbReference>
<dbReference type="GO" id="GO:0051787">
    <property type="term" value="F:misfolded protein binding"/>
    <property type="evidence" value="ECO:0007669"/>
    <property type="project" value="TreeGrafter"/>
</dbReference>
<dbReference type="PROSITE" id="PS50076">
    <property type="entry name" value="DNAJ_2"/>
    <property type="match status" value="1"/>
</dbReference>
<dbReference type="AlphaFoldDB" id="A0A9P4P7I3"/>
<feature type="region of interest" description="Disordered" evidence="3">
    <location>
        <begin position="68"/>
        <end position="91"/>
    </location>
</feature>
<proteinExistence type="predicted"/>
<sequence>MPRGSQAHHGHAEQRDLYADLGVAKEATDAEIRRAYRELVLKVHPDKQGDAAEFRKVHAAYEVLRDPAQRQRYDARRNEKDHWEDEDEYRYDDSDGEFDFYHEEARVSTAWAEFIRQMQARARREPPRGSTYAYQTEESREWREFQEREAQERAEWKESEQKRFKAAQEIRQARAEEEKKLRMVHEEAARDNAIAQEDRLHEKHTKTSTKTKQAASRKNCTCQGCRDRFIREQSDKDQKKKDPEGYAERMKIREAFAALKETEAAKQAQLDAEREAKEQRAAQEAVEKKKAAQEKAAAEQAAREHLHQQLAEQEARQNAKEKAATEEVANRRRLEQLAKREAKREAKQAAERKANEAKKAAERKAKEAAELKARKAAERAAAEEAHRLAEQEAREATKREAAERNAKEIAERKARAEEEQKLKEAAQREAKERKVQEVAEQKAKAISERKAREAAGRKAKQLAEREAKEAAAREAKESAAQEAKIEEERSAQDAEEIDFGEAEERAAAEQVAAEYARREVANQNAQDMAKGVREITERMNALRRAEELARRETRDISKQDAIDMDRRQAHEAENAIAAQKAEGKAARYRAKQQAKEQAKQGTKEQATVVQQEVQEAPASERVQDHTEREVKMTVQQQTPVDHSAHGPHTQPVQTGGDWRAKIRCKYGERCKFLATGTCVYLHQDNTVANGVPVRSDPTPPQPAGQSPVVADVKPVENIAQHTQAKGEWRSKIRCQFGKNCKYFAKGTCVYRHTEAALAYTSVGSGAGQTPIPYANPPQGAAKPESTSQPDFAGFDTATQNLNKRFPESTDWQDFPSTLSGTVNRDTSRATTHTPSQPAQQKEQTERENAAPGLLKNLSQAVRLKISNNYIQTAKDGVILKLLEEGKHVPADGIAVDLGWVNAGYAAVCSFCQFKKLKYSFRCSQGSAVACGRCKKNLSTVTPEDEAVLLSAE</sequence>
<reference evidence="5" key="1">
    <citation type="journal article" date="2020" name="Stud. Mycol.">
        <title>101 Dothideomycetes genomes: a test case for predicting lifestyles and emergence of pathogens.</title>
        <authorList>
            <person name="Haridas S."/>
            <person name="Albert R."/>
            <person name="Binder M."/>
            <person name="Bloem J."/>
            <person name="Labutti K."/>
            <person name="Salamov A."/>
            <person name="Andreopoulos B."/>
            <person name="Baker S."/>
            <person name="Barry K."/>
            <person name="Bills G."/>
            <person name="Bluhm B."/>
            <person name="Cannon C."/>
            <person name="Castanera R."/>
            <person name="Culley D."/>
            <person name="Daum C."/>
            <person name="Ezra D."/>
            <person name="Gonzalez J."/>
            <person name="Henrissat B."/>
            <person name="Kuo A."/>
            <person name="Liang C."/>
            <person name="Lipzen A."/>
            <person name="Lutzoni F."/>
            <person name="Magnuson J."/>
            <person name="Mondo S."/>
            <person name="Nolan M."/>
            <person name="Ohm R."/>
            <person name="Pangilinan J."/>
            <person name="Park H.-J."/>
            <person name="Ramirez L."/>
            <person name="Alfaro M."/>
            <person name="Sun H."/>
            <person name="Tritt A."/>
            <person name="Yoshinaga Y."/>
            <person name="Zwiers L.-H."/>
            <person name="Turgeon B."/>
            <person name="Goodwin S."/>
            <person name="Spatafora J."/>
            <person name="Crous P."/>
            <person name="Grigoriev I."/>
        </authorList>
    </citation>
    <scope>NUCLEOTIDE SEQUENCE</scope>
    <source>
        <strain evidence="5">CBS 690.94</strain>
    </source>
</reference>
<evidence type="ECO:0000313" key="6">
    <source>
        <dbReference type="Proteomes" id="UP000799764"/>
    </source>
</evidence>
<evidence type="ECO:0000259" key="4">
    <source>
        <dbReference type="PROSITE" id="PS50076"/>
    </source>
</evidence>